<keyword evidence="2 5" id="KW-0812">Transmembrane</keyword>
<dbReference type="RefSeq" id="WP_132309285.1">
    <property type="nucleotide sequence ID" value="NZ_SMAR01000005.1"/>
</dbReference>
<organism evidence="7 8">
    <name type="scientific">Martelella mediterranea</name>
    <dbReference type="NCBI Taxonomy" id="293089"/>
    <lineage>
        <taxon>Bacteria</taxon>
        <taxon>Pseudomonadati</taxon>
        <taxon>Pseudomonadota</taxon>
        <taxon>Alphaproteobacteria</taxon>
        <taxon>Hyphomicrobiales</taxon>
        <taxon>Aurantimonadaceae</taxon>
        <taxon>Martelella</taxon>
    </lineage>
</organism>
<feature type="transmembrane region" description="Helical" evidence="5">
    <location>
        <begin position="12"/>
        <end position="35"/>
    </location>
</feature>
<dbReference type="OrthoDB" id="7784409at2"/>
<dbReference type="GO" id="GO:0005886">
    <property type="term" value="C:plasma membrane"/>
    <property type="evidence" value="ECO:0007669"/>
    <property type="project" value="InterPro"/>
</dbReference>
<reference evidence="7 8" key="1">
    <citation type="submission" date="2019-03" db="EMBL/GenBank/DDBJ databases">
        <title>Freshwater and sediment microbial communities from various areas in North America, analyzing microbe dynamics in response to fracking.</title>
        <authorList>
            <person name="Lamendella R."/>
        </authorList>
    </citation>
    <scope>NUCLEOTIDE SEQUENCE [LARGE SCALE GENOMIC DNA]</scope>
    <source>
        <strain evidence="7 8">175.2</strain>
    </source>
</reference>
<evidence type="ECO:0000313" key="8">
    <source>
        <dbReference type="Proteomes" id="UP000295097"/>
    </source>
</evidence>
<dbReference type="PANTHER" id="PTHR36985:SF1">
    <property type="entry name" value="TRANSLOCATION AND ASSEMBLY MODULE SUBUNIT TAMB"/>
    <property type="match status" value="1"/>
</dbReference>
<evidence type="ECO:0000256" key="5">
    <source>
        <dbReference type="SAM" id="Phobius"/>
    </source>
</evidence>
<evidence type="ECO:0000256" key="4">
    <source>
        <dbReference type="ARBA" id="ARBA00023136"/>
    </source>
</evidence>
<comment type="subcellular location">
    <subcellularLocation>
        <location evidence="1">Membrane</location>
        <topology evidence="1">Single-pass membrane protein</topology>
    </subcellularLocation>
</comment>
<dbReference type="Pfam" id="PF04357">
    <property type="entry name" value="TamB"/>
    <property type="match status" value="1"/>
</dbReference>
<evidence type="ECO:0000259" key="6">
    <source>
        <dbReference type="Pfam" id="PF04357"/>
    </source>
</evidence>
<evidence type="ECO:0000313" key="7">
    <source>
        <dbReference type="EMBL" id="TCT42084.1"/>
    </source>
</evidence>
<dbReference type="PROSITE" id="PS50194">
    <property type="entry name" value="FILAMIN_REPEAT"/>
    <property type="match status" value="1"/>
</dbReference>
<protein>
    <submittedName>
        <fullName evidence="7">Autotransporter secretion inner membrane protein TamB</fullName>
    </submittedName>
</protein>
<dbReference type="InterPro" id="IPR017868">
    <property type="entry name" value="Filamin/ABP280_repeat-like"/>
</dbReference>
<evidence type="ECO:0000256" key="1">
    <source>
        <dbReference type="ARBA" id="ARBA00004167"/>
    </source>
</evidence>
<name>A0A4R3NWB9_9HYPH</name>
<keyword evidence="3 5" id="KW-1133">Transmembrane helix</keyword>
<dbReference type="Proteomes" id="UP000295097">
    <property type="component" value="Unassembled WGS sequence"/>
</dbReference>
<accession>A0A4R3NWB9</accession>
<keyword evidence="8" id="KW-1185">Reference proteome</keyword>
<evidence type="ECO:0000256" key="2">
    <source>
        <dbReference type="ARBA" id="ARBA00022692"/>
    </source>
</evidence>
<feature type="domain" description="Translocation and assembly module TamB C-terminal" evidence="6">
    <location>
        <begin position="1044"/>
        <end position="1389"/>
    </location>
</feature>
<evidence type="ECO:0000256" key="3">
    <source>
        <dbReference type="ARBA" id="ARBA00022989"/>
    </source>
</evidence>
<sequence>MRKKTGPFRFLFRIVGGLVLAIILLIAAVFITVGYTDFGANFAVREITKRIASPNLSIRVGEVSAPLTGHFTVSSVEVSDKNGPYVTVEDIDLQWSPMALFSRRFSAASLSAASIDLKRLPESDVTEKEQASTGGGFSLPIEIAVDRFDFPKIDIGEPVLGEAYPLSATGRAEALSNRISAVLDAQHRARPSTYVSADVDYAPNENRLDIKAEVNEPQGGLVATLMKLPGAPALNIQVNGGGPLNDWSGNIDAKLSGNDLGSVTVTHALNQSGERTVTVSGSGQFAPLAPEPFNALVEGTTDLDIAVSMAQTGRISVRKGSVSTGSFKLSASGAYDPKGQNDLRANLSGIDGAAIPFSWPLGDDALDLAIGGADVTLTGSADNASLSANISLNRLAAPQATISGIALTAAGQGINLQNQTGKIETALSVDDIALANASIAPFVQAPLTLEAPVMLKAGSISADPLTLESGSIGATINAAFDKSAKTVDGHAKIFVLADALPAAASEMIDGVTRLESGFSATMDGNLKLSGLEIENNLLKADGNVALNDGTLDASLNTAFKDLSRLAGQLAGKATLSVSANGAVASPDIRADLQTDTLQISGETLKDFSLALNGNADPAAPSGTLKATGTYANAPLSLAANVATSDGMINIGNIEGKVGNNQLAGDVTLNGKFLPAGQVSFDFPDLKLLAGLAGQSASGGISGKVALDNTSDKLGLSLTAKSDSVTFSDITARAINADIAVSDAAALKASGSINVGSVAVAGKTVSDIALTASNAGSSTDFNLSAKYENDPVEIAASVVRGQTMEIDLTKLEGSPMALALSLAEPGRIVVSNGTADIRNFAIGIGGGTVSASGTAGKNLNLRIAINGVSPSLANTFVPNLGAQGAISGTVNVSGQASNPVVDYDIRLTNGNVAQSRNLGVPPITLATTGRYAQNRVTTNTTVTNARGLNLTASGSVGLGGNMPLDLAVRGDFPLTVLSDMAADAGFAVSGSANADLTIGGQASNPSFGGGINLNIRSVTDLRRNISLNNINGRLSFSGNRILTENIKGNLSGGGTIAVDGTIDLTGQFPASLKLTADRAVITDGSLLSTTADGNLSLDGPLLGEPTISGRIGLSRTAITIPERLPASISEIRIVHEDASSAVLRQAEAIQPGEATEARTAFKLDITVSAPNAIFVRGRGVDAELGGEVGITGTTLNPIVSGGFELVRGRLSILNRRLDFESGRITFGGSLVPIIDLRAVTSADSTNITITLQGVATNPQVELSSSPALPQDEILARLLFNRPSANLSALQIAQLADAVIQLTGGTEQSLFNSLRDVLGFDNLDLSTDESGNTSVSVGKYLNENTYLEIEQSQDTGTQANVNIDIGRNFILKGSAGSRGEASGGIFYEREY</sequence>
<dbReference type="PANTHER" id="PTHR36985">
    <property type="entry name" value="TRANSLOCATION AND ASSEMBLY MODULE SUBUNIT TAMB"/>
    <property type="match status" value="1"/>
</dbReference>
<dbReference type="EMBL" id="SMAR01000005">
    <property type="protein sequence ID" value="TCT42084.1"/>
    <property type="molecule type" value="Genomic_DNA"/>
</dbReference>
<dbReference type="GO" id="GO:0009306">
    <property type="term" value="P:protein secretion"/>
    <property type="evidence" value="ECO:0007669"/>
    <property type="project" value="InterPro"/>
</dbReference>
<proteinExistence type="predicted"/>
<gene>
    <name evidence="7" type="ORF">EDC90_100599</name>
</gene>
<dbReference type="InterPro" id="IPR007452">
    <property type="entry name" value="TamB_C"/>
</dbReference>
<keyword evidence="4 5" id="KW-0472">Membrane</keyword>
<comment type="caution">
    <text evidence="7">The sequence shown here is derived from an EMBL/GenBank/DDBJ whole genome shotgun (WGS) entry which is preliminary data.</text>
</comment>